<dbReference type="Proteomes" id="UP000076935">
    <property type="component" value="Unassembled WGS sequence"/>
</dbReference>
<dbReference type="PANTHER" id="PTHR12526:SF634">
    <property type="entry name" value="BLL3361 PROTEIN"/>
    <property type="match status" value="1"/>
</dbReference>
<gene>
    <name evidence="2" type="ORF">AWH49_04685</name>
</gene>
<dbReference type="AlphaFoldDB" id="A0A177L0S3"/>
<dbReference type="PANTHER" id="PTHR12526">
    <property type="entry name" value="GLYCOSYLTRANSFERASE"/>
    <property type="match status" value="1"/>
</dbReference>
<evidence type="ECO:0000259" key="1">
    <source>
        <dbReference type="Pfam" id="PF13439"/>
    </source>
</evidence>
<feature type="domain" description="Glycosyltransferase subfamily 4-like N-terminal" evidence="1">
    <location>
        <begin position="14"/>
        <end position="183"/>
    </location>
</feature>
<dbReference type="Gene3D" id="3.40.50.2000">
    <property type="entry name" value="Glycogen Phosphorylase B"/>
    <property type="match status" value="2"/>
</dbReference>
<evidence type="ECO:0000313" key="2">
    <source>
        <dbReference type="EMBL" id="OAH58964.1"/>
    </source>
</evidence>
<accession>A0A177L0S3</accession>
<evidence type="ECO:0000313" key="3">
    <source>
        <dbReference type="Proteomes" id="UP000076935"/>
    </source>
</evidence>
<dbReference type="SUPFAM" id="SSF53756">
    <property type="entry name" value="UDP-Glycosyltransferase/glycogen phosphorylase"/>
    <property type="match status" value="1"/>
</dbReference>
<dbReference type="InterPro" id="IPR028098">
    <property type="entry name" value="Glyco_trans_4-like_N"/>
</dbReference>
<proteinExistence type="predicted"/>
<dbReference type="CDD" id="cd03801">
    <property type="entry name" value="GT4_PimA-like"/>
    <property type="match status" value="1"/>
</dbReference>
<protein>
    <recommendedName>
        <fullName evidence="1">Glycosyltransferase subfamily 4-like N-terminal domain-containing protein</fullName>
    </recommendedName>
</protein>
<sequence length="378" mass="42917">MKIVMLISSFYPLMGGAEVQVRRLSNHLIKKGHQVTIVTRWHEGLKTRENIDEIEIIRLKVSKNSKIAPLIYLYKSLVYIGKNKKNIDILHSHSLRSTALSAAFGKLLFNIPAISKIAGGGNELGCEAKRLYHQNIVGKARINFLTHYLDAYISISKAIKKDLQEINVPTHKIKFIPNGINIDLKSKNSDDKPLELLEVESRKNLFLFAGRFEKIKGLDVLLQAWKNTSPEFKDNNQLILLGEGKMDIQPFLNDPSILLIGRVDNVSSYMKYSDFFLLPSRYEGISNALLEAVVHKLYVIATPVGGTTDIIDESKGMIIEKENATKLSEGLHLASKLKDEQRKETTDSAFSYVKEYYDFLNVTKEYEKLYSNLINKKL</sequence>
<name>A0A177L0S3_9BACI</name>
<dbReference type="Pfam" id="PF13439">
    <property type="entry name" value="Glyco_transf_4"/>
    <property type="match status" value="1"/>
</dbReference>
<organism evidence="2 3">
    <name type="scientific">Domibacillus aminovorans</name>
    <dbReference type="NCBI Taxonomy" id="29332"/>
    <lineage>
        <taxon>Bacteria</taxon>
        <taxon>Bacillati</taxon>
        <taxon>Bacillota</taxon>
        <taxon>Bacilli</taxon>
        <taxon>Bacillales</taxon>
        <taxon>Bacillaceae</taxon>
        <taxon>Domibacillus</taxon>
    </lineage>
</organism>
<dbReference type="RefSeq" id="WP_063966688.1">
    <property type="nucleotide sequence ID" value="NZ_JBCNAN010000007.1"/>
</dbReference>
<dbReference type="EMBL" id="LQWY01000067">
    <property type="protein sequence ID" value="OAH58964.1"/>
    <property type="molecule type" value="Genomic_DNA"/>
</dbReference>
<dbReference type="Pfam" id="PF13692">
    <property type="entry name" value="Glyco_trans_1_4"/>
    <property type="match status" value="1"/>
</dbReference>
<keyword evidence="3" id="KW-1185">Reference proteome</keyword>
<reference evidence="2 3" key="1">
    <citation type="submission" date="2016-01" db="EMBL/GenBank/DDBJ databases">
        <title>Investigation of taxonomic status of Bacillus aminovorans.</title>
        <authorList>
            <person name="Verma A."/>
            <person name="Pal Y."/>
            <person name="Krishnamurthi S."/>
        </authorList>
    </citation>
    <scope>NUCLEOTIDE SEQUENCE [LARGE SCALE GENOMIC DNA]</scope>
    <source>
        <strain evidence="2 3">DSM 1314</strain>
    </source>
</reference>
<comment type="caution">
    <text evidence="2">The sequence shown here is derived from an EMBL/GenBank/DDBJ whole genome shotgun (WGS) entry which is preliminary data.</text>
</comment>